<dbReference type="Proteomes" id="UP000515788">
    <property type="component" value="Chromosome 1"/>
</dbReference>
<evidence type="ECO:0000313" key="3">
    <source>
        <dbReference type="Proteomes" id="UP000515788"/>
    </source>
</evidence>
<sequence>MNGSMTMETAADRALKLPLEPPFDTSDHSHHHHDHEIENDEFVNHRAGRSTEEGSQEQSRDNAEHANNYDQQKLVSLSPEMGPSFISGNEASPETYTDERSGAAGRKRFSESVTDPSLTAAAAAAVASIQDVWSENFNEPLPTNKEERIQQALEFMRNEKHAHAADKNIKKHSIRQIALFFQVPKSTLYDRLKNRALLPGNDKAGSAVVASAVSTYSMSSRAHSQQMKISMEKEELLLVQTKKLCHSLGNTINLTHLKDFITSLADGVSLGKKWVHNFTRRHDNDLIYGTLSSRFNVRVSNSKNCRCNFEYLWRCFIPLLQETIKQLPQDEPFYYIAKTSVHQPSMTSIFACFEVKPRDLSITLFGEPHLVMFPDYFGKSYAQRDAGKDPTASIMDGHENIDHENLRDSDPATEHIMNRHEKLQKHHKIEKLNTVFASIYERCCSSSNLSPGIVPLVVFEGFSDRYNWDPSTAKDMVHLGRFLAVPWNQQILQQLISKQMMNVVSNVTRRSSMVPSQLTDMETDTVLHHVDLDLGALRAKLTQILRTQTETLPPSIESHDPAQDNELNVFASTLRSSPDRGQDVESNFLAPKLTETQQQHQDSHRPLSPPPPPPLPPQIATVASANIFENSSLSQLQDVINLIDTNEAELYRGLADPSLKATLMDIFRKIRAILPQ</sequence>
<dbReference type="OrthoDB" id="4207519at2759"/>
<proteinExistence type="predicted"/>
<evidence type="ECO:0000256" key="1">
    <source>
        <dbReference type="SAM" id="MobiDB-lite"/>
    </source>
</evidence>
<feature type="compositionally biased region" description="Polar residues" evidence="1">
    <location>
        <begin position="86"/>
        <end position="95"/>
    </location>
</feature>
<feature type="region of interest" description="Disordered" evidence="1">
    <location>
        <begin position="1"/>
        <end position="67"/>
    </location>
</feature>
<accession>A0A7G3ZAF8</accession>
<dbReference type="KEGG" id="tgb:HG536_0A03110"/>
<dbReference type="GeneID" id="59323591"/>
<keyword evidence="3" id="KW-1185">Reference proteome</keyword>
<dbReference type="RefSeq" id="XP_037137169.1">
    <property type="nucleotide sequence ID" value="XM_037281274.1"/>
</dbReference>
<evidence type="ECO:0000313" key="2">
    <source>
        <dbReference type="EMBL" id="QLL30494.1"/>
    </source>
</evidence>
<organism evidence="2 3">
    <name type="scientific">Torulaspora globosa</name>
    <dbReference type="NCBI Taxonomy" id="48254"/>
    <lineage>
        <taxon>Eukaryota</taxon>
        <taxon>Fungi</taxon>
        <taxon>Dikarya</taxon>
        <taxon>Ascomycota</taxon>
        <taxon>Saccharomycotina</taxon>
        <taxon>Saccharomycetes</taxon>
        <taxon>Saccharomycetales</taxon>
        <taxon>Saccharomycetaceae</taxon>
        <taxon>Torulaspora</taxon>
    </lineage>
</organism>
<dbReference type="AlphaFoldDB" id="A0A7G3ZAF8"/>
<feature type="compositionally biased region" description="Pro residues" evidence="1">
    <location>
        <begin position="607"/>
        <end position="617"/>
    </location>
</feature>
<feature type="region of interest" description="Disordered" evidence="1">
    <location>
        <begin position="594"/>
        <end position="617"/>
    </location>
</feature>
<protein>
    <submittedName>
        <fullName evidence="2">Uncharacterized protein</fullName>
    </submittedName>
</protein>
<reference evidence="2 3" key="1">
    <citation type="submission" date="2020-06" db="EMBL/GenBank/DDBJ databases">
        <title>The yeast mating-type switching endonuclease HO is a domesticated member of an unorthodox homing genetic element family.</title>
        <authorList>
            <person name="Coughlan A.Y."/>
            <person name="Lombardi L."/>
            <person name="Braun-Galleani S."/>
            <person name="Martos A.R."/>
            <person name="Galeote V."/>
            <person name="Bigey F."/>
            <person name="Dequin S."/>
            <person name="Byrne K.P."/>
            <person name="Wolfe K.H."/>
        </authorList>
    </citation>
    <scope>NUCLEOTIDE SEQUENCE [LARGE SCALE GENOMIC DNA]</scope>
    <source>
        <strain evidence="2 3">CBS764</strain>
    </source>
</reference>
<feature type="region of interest" description="Disordered" evidence="1">
    <location>
        <begin position="79"/>
        <end position="114"/>
    </location>
</feature>
<gene>
    <name evidence="2" type="ORF">HG536_0A03110</name>
</gene>
<name>A0A7G3ZAF8_9SACH</name>
<dbReference type="EMBL" id="CP059246">
    <property type="protein sequence ID" value="QLL30494.1"/>
    <property type="molecule type" value="Genomic_DNA"/>
</dbReference>